<organism evidence="3 4">
    <name type="scientific">Claviceps pusilla</name>
    <dbReference type="NCBI Taxonomy" id="123648"/>
    <lineage>
        <taxon>Eukaryota</taxon>
        <taxon>Fungi</taxon>
        <taxon>Dikarya</taxon>
        <taxon>Ascomycota</taxon>
        <taxon>Pezizomycotina</taxon>
        <taxon>Sordariomycetes</taxon>
        <taxon>Hypocreomycetidae</taxon>
        <taxon>Hypocreales</taxon>
        <taxon>Clavicipitaceae</taxon>
        <taxon>Claviceps</taxon>
    </lineage>
</organism>
<evidence type="ECO:0000313" key="4">
    <source>
        <dbReference type="Proteomes" id="UP000748025"/>
    </source>
</evidence>
<dbReference type="AlphaFoldDB" id="A0A9P7T1Y7"/>
<sequence length="623" mass="69802">MQHAADMYDAQHPAYQLYHARIAFIPVETRFPHYRLLRGRLKQHQQQHTPALEPWPRQLSMEDTLPLFKDGPLMERPHHKKRQHPDELLQSRPPSKRARCTVEDNFSPKFWDELSKIYLTTRALRELDRRNTAHSIPPYIAPKEYPKQLARFSRHGGPDLNHLRGYPGPIPAMSSGTFPAPQSQGTESTAPAMKPVKLRKSSAYDSNFDNRLIEHSIYPEDYEHPPSRATPEPSNMSQTQQELTNPRASLSPSRFSESAFRDFKRKNKRRAEGSIMRNVIPMIAGASDTPNDGPLMFCNLESLTNDTTVAAVPDFFDGARQSEIQTVVRRDLDDIIIPTNHANAPVLPNFFLEVKGPTGNAHIAKRQACYDGAHGARAMQALQNYRETEPVYDGNAYTYSSIYDASSSMLELYAHHVTAPMTTDQRPEFHMTRLRSFALVDSREAFIQGATAFRNARDSAERFRNSMIQTANSKAAQATAANQEGVSETQEQDPDPVEVGDSGDFTAHKAWQDADAALQQQIADGSEHGRQNDAEVATTVSRLSSTEASRPISSQETVAVAPEVQSMMSFASSFTTFTAGSKRLRESVSPSPGGKRIRLSRDQNDKRTLRQEKRSSQLASAAT</sequence>
<protein>
    <recommendedName>
        <fullName evidence="2">DUF7924 domain-containing protein</fullName>
    </recommendedName>
</protein>
<feature type="region of interest" description="Disordered" evidence="1">
    <location>
        <begin position="71"/>
        <end position="99"/>
    </location>
</feature>
<feature type="region of interest" description="Disordered" evidence="1">
    <location>
        <begin position="171"/>
        <end position="195"/>
    </location>
</feature>
<feature type="compositionally biased region" description="Polar residues" evidence="1">
    <location>
        <begin position="174"/>
        <end position="189"/>
    </location>
</feature>
<name>A0A9P7T1Y7_9HYPO</name>
<proteinExistence type="predicted"/>
<feature type="region of interest" description="Disordered" evidence="1">
    <location>
        <begin position="474"/>
        <end position="504"/>
    </location>
</feature>
<feature type="compositionally biased region" description="Polar residues" evidence="1">
    <location>
        <begin position="232"/>
        <end position="256"/>
    </location>
</feature>
<comment type="caution">
    <text evidence="3">The sequence shown here is derived from an EMBL/GenBank/DDBJ whole genome shotgun (WGS) entry which is preliminary data.</text>
</comment>
<feature type="region of interest" description="Disordered" evidence="1">
    <location>
        <begin position="218"/>
        <end position="266"/>
    </location>
</feature>
<feature type="compositionally biased region" description="Basic and acidic residues" evidence="1">
    <location>
        <begin position="599"/>
        <end position="615"/>
    </location>
</feature>
<feature type="compositionally biased region" description="Low complexity" evidence="1">
    <location>
        <begin position="474"/>
        <end position="483"/>
    </location>
</feature>
<evidence type="ECO:0000313" key="3">
    <source>
        <dbReference type="EMBL" id="KAG6013828.1"/>
    </source>
</evidence>
<dbReference type="OrthoDB" id="5336565at2759"/>
<keyword evidence="4" id="KW-1185">Reference proteome</keyword>
<dbReference type="Pfam" id="PF25545">
    <property type="entry name" value="DUF7924"/>
    <property type="match status" value="1"/>
</dbReference>
<feature type="domain" description="DUF7924" evidence="2">
    <location>
        <begin position="313"/>
        <end position="456"/>
    </location>
</feature>
<evidence type="ECO:0000256" key="1">
    <source>
        <dbReference type="SAM" id="MobiDB-lite"/>
    </source>
</evidence>
<dbReference type="EMBL" id="SRPW01000540">
    <property type="protein sequence ID" value="KAG6013828.1"/>
    <property type="molecule type" value="Genomic_DNA"/>
</dbReference>
<dbReference type="InterPro" id="IPR057684">
    <property type="entry name" value="DUF7924"/>
</dbReference>
<feature type="region of interest" description="Disordered" evidence="1">
    <location>
        <begin position="582"/>
        <end position="623"/>
    </location>
</feature>
<evidence type="ECO:0000259" key="2">
    <source>
        <dbReference type="Pfam" id="PF25545"/>
    </source>
</evidence>
<reference evidence="3" key="1">
    <citation type="journal article" date="2020" name="bioRxiv">
        <title>Whole genome comparisons of ergot fungi reveals the divergence and evolution of species within the genus Claviceps are the result of varying mechanisms driving genome evolution and host range expansion.</title>
        <authorList>
            <person name="Wyka S.A."/>
            <person name="Mondo S.J."/>
            <person name="Liu M."/>
            <person name="Dettman J."/>
            <person name="Nalam V."/>
            <person name="Broders K.D."/>
        </authorList>
    </citation>
    <scope>NUCLEOTIDE SEQUENCE</scope>
    <source>
        <strain evidence="3">CCC 602</strain>
    </source>
</reference>
<gene>
    <name evidence="3" type="ORF">E4U43_007094</name>
</gene>
<dbReference type="Proteomes" id="UP000748025">
    <property type="component" value="Unassembled WGS sequence"/>
</dbReference>
<accession>A0A9P7T1Y7</accession>